<dbReference type="Gene3D" id="3.40.50.300">
    <property type="entry name" value="P-loop containing nucleotide triphosphate hydrolases"/>
    <property type="match status" value="1"/>
</dbReference>
<evidence type="ECO:0000259" key="3">
    <source>
        <dbReference type="SMART" id="SM00382"/>
    </source>
</evidence>
<evidence type="ECO:0000256" key="1">
    <source>
        <dbReference type="ARBA" id="ARBA00022741"/>
    </source>
</evidence>
<dbReference type="InterPro" id="IPR014217">
    <property type="entry name" value="Spore_III_AA"/>
</dbReference>
<dbReference type="Pfam" id="PF19568">
    <property type="entry name" value="Spore_III_AA"/>
    <property type="match status" value="1"/>
</dbReference>
<dbReference type="PANTHER" id="PTHR20953">
    <property type="entry name" value="KINASE-RELATED"/>
    <property type="match status" value="1"/>
</dbReference>
<dbReference type="SMART" id="SM00382">
    <property type="entry name" value="AAA"/>
    <property type="match status" value="1"/>
</dbReference>
<dbReference type="SUPFAM" id="SSF52540">
    <property type="entry name" value="P-loop containing nucleoside triphosphate hydrolases"/>
    <property type="match status" value="1"/>
</dbReference>
<dbReference type="InterPro" id="IPR003593">
    <property type="entry name" value="AAA+_ATPase"/>
</dbReference>
<feature type="domain" description="AAA+ ATPase" evidence="3">
    <location>
        <begin position="149"/>
        <end position="283"/>
    </location>
</feature>
<dbReference type="InterPro" id="IPR027417">
    <property type="entry name" value="P-loop_NTPase"/>
</dbReference>
<dbReference type="RefSeq" id="WP_244746283.1">
    <property type="nucleotide sequence ID" value="NZ_CP095071.1"/>
</dbReference>
<gene>
    <name evidence="4" type="primary">spoIIIAA</name>
    <name evidence="4" type="ORF">MUN87_03500</name>
</gene>
<sequence length="317" mass="35873">MFIEIAYGKEEYVMTSVLEILPNHITDHIHAVLEDKDFDVQEIRLRVNQPVELNNGRDVRWLPQTNFSQSDATMFLNKISDFSLYRLEEELRHGFITIQGGHRIGISGSVVVENRQVKAIHHISSFNIRIAKAQFGIIHAYTPYLITDTIQNTLIIGPPQSGKTTLLRDIANYCGSSKLQLKTAIVDERSEICASINGVPQHLFAPRIDVLDRCPKAEGMMMFVRSMSPEVVIVDEIGSERDAEAIDEVIHAGVQLVCTVHGKSLEDIRKRPTMKKILQKNIFQRFMILSNQHRAGEVTEILDATGHSLYKSRVNIC</sequence>
<keyword evidence="1" id="KW-0547">Nucleotide-binding</keyword>
<dbReference type="InterPro" id="IPR045735">
    <property type="entry name" value="Spore_III_AA_AAA+_ATPase"/>
</dbReference>
<dbReference type="NCBIfam" id="TIGR02858">
    <property type="entry name" value="spore_III_AA"/>
    <property type="match status" value="1"/>
</dbReference>
<keyword evidence="2" id="KW-0067">ATP-binding</keyword>
<evidence type="ECO:0000313" key="5">
    <source>
        <dbReference type="Proteomes" id="UP000831537"/>
    </source>
</evidence>
<reference evidence="4 5" key="1">
    <citation type="submission" date="2022-04" db="EMBL/GenBank/DDBJ databases">
        <title>Gracilibacillus sp. isolated from saltern.</title>
        <authorList>
            <person name="Won M."/>
            <person name="Lee C.-M."/>
            <person name="Woen H.-Y."/>
            <person name="Kwon S.-W."/>
        </authorList>
    </citation>
    <scope>NUCLEOTIDE SEQUENCE [LARGE SCALE GENOMIC DNA]</scope>
    <source>
        <strain evidence="4 5">SSPM10-3</strain>
    </source>
</reference>
<keyword evidence="5" id="KW-1185">Reference proteome</keyword>
<evidence type="ECO:0000313" key="4">
    <source>
        <dbReference type="EMBL" id="UOQ85982.1"/>
    </source>
</evidence>
<dbReference type="PANTHER" id="PTHR20953:SF3">
    <property type="entry name" value="P-LOOP CONTAINING NUCLEOSIDE TRIPHOSPHATE HYDROLASES SUPERFAMILY PROTEIN"/>
    <property type="match status" value="1"/>
</dbReference>
<dbReference type="Proteomes" id="UP000831537">
    <property type="component" value="Chromosome"/>
</dbReference>
<proteinExistence type="predicted"/>
<dbReference type="EMBL" id="CP095071">
    <property type="protein sequence ID" value="UOQ85982.1"/>
    <property type="molecule type" value="Genomic_DNA"/>
</dbReference>
<name>A0ABY4GQN1_9BACI</name>
<protein>
    <submittedName>
        <fullName evidence="4">Stage III sporulation protein AA</fullName>
    </submittedName>
</protein>
<accession>A0ABY4GQN1</accession>
<evidence type="ECO:0000256" key="2">
    <source>
        <dbReference type="ARBA" id="ARBA00022840"/>
    </source>
</evidence>
<organism evidence="4 5">
    <name type="scientific">Gracilibacillus salinarum</name>
    <dbReference type="NCBI Taxonomy" id="2932255"/>
    <lineage>
        <taxon>Bacteria</taxon>
        <taxon>Bacillati</taxon>
        <taxon>Bacillota</taxon>
        <taxon>Bacilli</taxon>
        <taxon>Bacillales</taxon>
        <taxon>Bacillaceae</taxon>
        <taxon>Gracilibacillus</taxon>
    </lineage>
</organism>